<feature type="disulfide bond" evidence="19">
    <location>
        <begin position="3964"/>
        <end position="3976"/>
    </location>
</feature>
<feature type="repeat" description="LDL-receptor class B" evidence="20">
    <location>
        <begin position="1544"/>
        <end position="1586"/>
    </location>
</feature>
<evidence type="ECO:0000256" key="10">
    <source>
        <dbReference type="ARBA" id="ARBA00022837"/>
    </source>
</evidence>
<feature type="disulfide bond" evidence="19">
    <location>
        <begin position="3005"/>
        <end position="3023"/>
    </location>
</feature>
<dbReference type="InterPro" id="IPR000742">
    <property type="entry name" value="EGF"/>
</dbReference>
<dbReference type="GO" id="GO:0005509">
    <property type="term" value="F:calcium ion binding"/>
    <property type="evidence" value="ECO:0007669"/>
    <property type="project" value="InterPro"/>
</dbReference>
<comment type="subcellular location">
    <subcellularLocation>
        <location evidence="17">Membrane</location>
        <location evidence="17">Coated pit</location>
    </subcellularLocation>
    <subcellularLocation>
        <location evidence="1">Membrane</location>
        <topology evidence="1">Single-pass type I membrane protein</topology>
    </subcellularLocation>
</comment>
<dbReference type="SUPFAM" id="SSF63825">
    <property type="entry name" value="YWTD domain"/>
    <property type="match status" value="8"/>
</dbReference>
<keyword evidence="14 25" id="KW-0675">Receptor</keyword>
<dbReference type="InterPro" id="IPR051221">
    <property type="entry name" value="LDLR-related"/>
</dbReference>
<keyword evidence="8 23" id="KW-0732">Signal</keyword>
<dbReference type="Pfam" id="PF24468">
    <property type="entry name" value="EGF_LRP2"/>
    <property type="match status" value="1"/>
</dbReference>
<dbReference type="GO" id="GO:0043235">
    <property type="term" value="C:receptor complex"/>
    <property type="evidence" value="ECO:0007669"/>
    <property type="project" value="TreeGrafter"/>
</dbReference>
<feature type="disulfide bond" evidence="19">
    <location>
        <begin position="1199"/>
        <end position="1211"/>
    </location>
</feature>
<dbReference type="InterPro" id="IPR023415">
    <property type="entry name" value="LDLR_class-A_CS"/>
</dbReference>
<evidence type="ECO:0000256" key="18">
    <source>
        <dbReference type="PROSITE-ProRule" id="PRU00076"/>
    </source>
</evidence>
<feature type="disulfide bond" evidence="19">
    <location>
        <begin position="158"/>
        <end position="173"/>
    </location>
</feature>
<dbReference type="PANTHER" id="PTHR22722">
    <property type="entry name" value="LOW-DENSITY LIPOPROTEIN RECEPTOR-RELATED PROTEIN 2-RELATED"/>
    <property type="match status" value="1"/>
</dbReference>
<dbReference type="FunFam" id="2.10.25.10:FF:000807">
    <property type="entry name" value="Low-density lipoprotein receptor domain class A"/>
    <property type="match status" value="1"/>
</dbReference>
<keyword evidence="4" id="KW-0597">Phosphoprotein</keyword>
<feature type="disulfide bond" evidence="19">
    <location>
        <begin position="326"/>
        <end position="341"/>
    </location>
</feature>
<feature type="compositionally biased region" description="Low complexity" evidence="21">
    <location>
        <begin position="4676"/>
        <end position="4688"/>
    </location>
</feature>
<feature type="transmembrane region" description="Helical" evidence="22">
    <location>
        <begin position="4598"/>
        <end position="4622"/>
    </location>
</feature>
<feature type="disulfide bond" evidence="19">
    <location>
        <begin position="274"/>
        <end position="292"/>
    </location>
</feature>
<dbReference type="Pfam" id="PF00057">
    <property type="entry name" value="Ldl_recept_a"/>
    <property type="match status" value="26"/>
</dbReference>
<feature type="domain" description="EGF-like" evidence="24">
    <location>
        <begin position="1767"/>
        <end position="1802"/>
    </location>
</feature>
<feature type="disulfide bond" evidence="19">
    <location>
        <begin position="3940"/>
        <end position="3955"/>
    </location>
</feature>
<dbReference type="InterPro" id="IPR011042">
    <property type="entry name" value="6-blade_b-propeller_TolB-like"/>
</dbReference>
<evidence type="ECO:0000256" key="2">
    <source>
        <dbReference type="ARBA" id="ARBA00009939"/>
    </source>
</evidence>
<feature type="region of interest" description="Disordered" evidence="21">
    <location>
        <begin position="4655"/>
        <end position="4795"/>
    </location>
</feature>
<comment type="caution">
    <text evidence="25">The sequence shown here is derived from an EMBL/GenBank/DDBJ whole genome shotgun (WGS) entry which is preliminary data.</text>
</comment>
<feature type="disulfide bond" evidence="19">
    <location>
        <begin position="4073"/>
        <end position="4088"/>
    </location>
</feature>
<dbReference type="Gene3D" id="4.10.400.10">
    <property type="entry name" value="Low-density Lipoprotein Receptor"/>
    <property type="match status" value="33"/>
</dbReference>
<feature type="disulfide bond" evidence="19">
    <location>
        <begin position="2951"/>
        <end position="2963"/>
    </location>
</feature>
<evidence type="ECO:0000256" key="8">
    <source>
        <dbReference type="ARBA" id="ARBA00022729"/>
    </source>
</evidence>
<keyword evidence="11 22" id="KW-1133">Transmembrane helix</keyword>
<feature type="disulfide bond" evidence="19">
    <location>
        <begin position="3187"/>
        <end position="3199"/>
    </location>
</feature>
<feature type="compositionally biased region" description="Pro residues" evidence="21">
    <location>
        <begin position="4750"/>
        <end position="4759"/>
    </location>
</feature>
<dbReference type="Gene3D" id="2.120.10.30">
    <property type="entry name" value="TolB, C-terminal domain"/>
    <property type="match status" value="8"/>
</dbReference>
<feature type="disulfide bond" evidence="19">
    <location>
        <begin position="286"/>
        <end position="301"/>
    </location>
</feature>
<feature type="disulfide bond" evidence="19">
    <location>
        <begin position="3150"/>
        <end position="3165"/>
    </location>
</feature>
<dbReference type="SUPFAM" id="SSF57184">
    <property type="entry name" value="Growth factor receptor domain"/>
    <property type="match status" value="3"/>
</dbReference>
<dbReference type="PROSITE" id="PS50026">
    <property type="entry name" value="EGF_3"/>
    <property type="match status" value="2"/>
</dbReference>
<dbReference type="Pfam" id="PF00058">
    <property type="entry name" value="Ldl_recept_b"/>
    <property type="match status" value="3"/>
</dbReference>
<feature type="disulfide bond" evidence="19">
    <location>
        <begin position="2864"/>
        <end position="2876"/>
    </location>
</feature>
<feature type="region of interest" description="Disordered" evidence="21">
    <location>
        <begin position="44"/>
        <end position="81"/>
    </location>
</feature>
<dbReference type="InterPro" id="IPR002172">
    <property type="entry name" value="LDrepeatLR_classA_rpt"/>
</dbReference>
<evidence type="ECO:0000256" key="15">
    <source>
        <dbReference type="ARBA" id="ARBA00023176"/>
    </source>
</evidence>
<keyword evidence="5" id="KW-0254">Endocytosis</keyword>
<dbReference type="FunFam" id="4.10.400.10:FF:000209">
    <property type="entry name" value="Low-density lipoprotein receptor-related protein"/>
    <property type="match status" value="1"/>
</dbReference>
<evidence type="ECO:0000256" key="23">
    <source>
        <dbReference type="SAM" id="SignalP"/>
    </source>
</evidence>
<dbReference type="PROSITE" id="PS01209">
    <property type="entry name" value="LDLRA_1"/>
    <property type="match status" value="15"/>
</dbReference>
<keyword evidence="6 22" id="KW-0812">Transmembrane</keyword>
<evidence type="ECO:0000256" key="1">
    <source>
        <dbReference type="ARBA" id="ARBA00004479"/>
    </source>
</evidence>
<feature type="disulfide bond" evidence="18">
    <location>
        <begin position="4570"/>
        <end position="4579"/>
    </location>
</feature>
<reference evidence="25" key="1">
    <citation type="submission" date="2022-01" db="EMBL/GenBank/DDBJ databases">
        <title>Genome Sequence Resource for Two Populations of Ditylenchus destructor, the Migratory Endoparasitic Phytonematode.</title>
        <authorList>
            <person name="Zhang H."/>
            <person name="Lin R."/>
            <person name="Xie B."/>
        </authorList>
    </citation>
    <scope>NUCLEOTIDE SEQUENCE</scope>
    <source>
        <strain evidence="25">BazhouSP</strain>
    </source>
</reference>
<feature type="repeat" description="LDL-receptor class B" evidence="20">
    <location>
        <begin position="4369"/>
        <end position="4412"/>
    </location>
</feature>
<evidence type="ECO:0000256" key="22">
    <source>
        <dbReference type="SAM" id="Phobius"/>
    </source>
</evidence>
<dbReference type="InterPro" id="IPR036055">
    <property type="entry name" value="LDL_receptor-like_sf"/>
</dbReference>
<dbReference type="CDD" id="cd00054">
    <property type="entry name" value="EGF_CA"/>
    <property type="match status" value="1"/>
</dbReference>
<keyword evidence="13 18" id="KW-1015">Disulfide bond</keyword>
<feature type="disulfide bond" evidence="19">
    <location>
        <begin position="4054"/>
        <end position="4066"/>
    </location>
</feature>
<dbReference type="GO" id="GO:0005905">
    <property type="term" value="C:clathrin-coated pit"/>
    <property type="evidence" value="ECO:0007669"/>
    <property type="project" value="UniProtKB-KW"/>
</dbReference>
<feature type="disulfide bond" evidence="19">
    <location>
        <begin position="3901"/>
        <end position="3916"/>
    </location>
</feature>
<dbReference type="InterPro" id="IPR049883">
    <property type="entry name" value="NOTCH1_EGF-like"/>
</dbReference>
<dbReference type="Pfam" id="PF07645">
    <property type="entry name" value="EGF_CA"/>
    <property type="match status" value="2"/>
</dbReference>
<feature type="disulfide bond" evidence="19">
    <location>
        <begin position="3138"/>
        <end position="3156"/>
    </location>
</feature>
<feature type="disulfide bond" evidence="19">
    <location>
        <begin position="4061"/>
        <end position="4079"/>
    </location>
</feature>
<dbReference type="PROSITE" id="PS50068">
    <property type="entry name" value="LDLRA_2"/>
    <property type="match status" value="34"/>
</dbReference>
<name>A0AAD4NHQ6_9BILA</name>
<keyword evidence="15" id="KW-0168">Coated pit</keyword>
<feature type="disulfide bond" evidence="19">
    <location>
        <begin position="1116"/>
        <end position="1134"/>
    </location>
</feature>
<proteinExistence type="inferred from homology"/>
<protein>
    <submittedName>
        <fullName evidence="25">Low-density lipoprotein receptor domain class A domain-containing protein</fullName>
    </submittedName>
</protein>
<dbReference type="SMART" id="SM00179">
    <property type="entry name" value="EGF_CA"/>
    <property type="match status" value="9"/>
</dbReference>
<dbReference type="Gene3D" id="2.40.128.620">
    <property type="match status" value="1"/>
</dbReference>
<dbReference type="SMART" id="SM00192">
    <property type="entry name" value="LDLa"/>
    <property type="match status" value="34"/>
</dbReference>
<feature type="disulfide bond" evidence="19">
    <location>
        <begin position="95"/>
        <end position="107"/>
    </location>
</feature>
<dbReference type="InterPro" id="IPR000152">
    <property type="entry name" value="EGF-type_Asp/Asn_hydroxyl_site"/>
</dbReference>
<sequence length="4795" mass="530548">MSHTFLRYRGHLPPRWAVWLACLAAICSQVANCVNPDALSPQIDSPPAPPILHIGPNAKQDGGNSRGGFTGGSSPPGVRPNFSATVARGGQTTVCTESEFRCDNGHCIRLEWKCDGSGDCANGEDERDCPHPGCKSDQWQCDKYEWHSVSCIAEYQRCDNITDCADGSDERDCPARNVSCEVSDGSVFQCADGRQCFDVSKKCDGLYDCRDLSDEKESCGHNHTACFQYQFRCADKSQCIQRSWVCDGTADCADRSDEPETCEFKPCQAGDFRCKNKRCVPVKFRCDYYDDCGDNSDEEGCGEYKCPPEMWPCPNSGHCIPESKLCDGKHDCADGADEKTCSHNLCPTLGCQAGCHPSPNGGVCTCPPGYSLDQRFKRTCSDINECTEFGYCDQTCQNHRPGFTCGCVGSCYKLQMLHGADPASNLTIRGYCISQEPEQMRLYVARREGLYRINPNNHNEVAKKIATGEFIYGVGYDYLNRKMFWTDRLSHSAFRADITDSGDIEHIKKLDLKSLIFPRNLAVDWISRNIYIVESGSRRIDVSNYDGDRRTVLLADGMTLPLDIALDPIRGDMFFSNQFKLETCAMDGTRRRTLIETHTHQVSGVAVDIAAKRVYWVDPKVDRVETIDYNGNDRRQVASGMNSVPHPFGLTIFDQYLYWTDWTRLGVMRVEKFSSGSEVIWNNTENNVFPMGITAYHPMAQPGPQHSECFQQAIENPCQNADCQSMCILSKDAGGFGVGFRCACPIGQKLVDGKRCVPSIDYLLFSSNKVVRGIYPDMLQNALAEAILPISPISQRRIGMYFAVECDIHGSSFFYADIMDNTVYRVKPDGEGSAPILVTHNDGLISMAFDWLSNQLYYVDNIRNSLEVVKVTEQGLVHPDQLVRRQLLVKLRDPVAVVVHPYKGALFFAEAERPARIWRCNLDASNCRVIRNTTLGRPSGMVIDHAENRICIGDSLLKYIACMDFDGNNWTVIPVDNPIPIALTILGDQFYYVHQRPYSIRKVSKRFGGSGRIVRDFSKEERSIFSLKGCSAENQPGLGSDAQHQPNPCHEHDCTHLCFAVPNPQHGQASDAPELIRSCACKQGYKVNPENSRACIKDQTEAIEPLCPRNGTQFQCANGRCIPAEWRCDGEDDCLDGSDELDENGHNCFKETECPEATIRCNNTKKCIPQQYACDGDNDCGDYSDEDARYCKSGQRPSCGAKKFSCDNHRCIPEQWKCDSDNDCGDGSDEKLEMCQNATCAANQFTCGNGRCIPVYWLCDGDNDCYDATDEDKERCPPIQCRADQFRCTHGRQCIPLKNHCDGQDDCDDASDEDSCLVVEGKCAADQFKCVTSGVCIPASWKCDGQTTWLCDGENDCGDNSDESDKHGCMRSPQLSFKCPFEHVPCSNSPETCIPYHQLCDGKDHCPGGTDEGGRCSRDLCAADRAGCQFKCHNSPEGPLCSCPSGEQLVNKTLCEPENECLDPRSCSQKCTDEKHGFMCSCDDGYVLAPDKRTCKVAENRTDMRIYVSNRNRIYWSDNTLENWRTFAAQVENAVAIAWDSVADRIYWSDIRDKRIYSATRNGTDVLVFVSQGLDITEGIAVDWVGRNLYWVDSNLNTIEVGSIEKPGARAVLLHEKIDQPRGIALDPRVALMFWTDWGQNPRIERANMDGTDRKIIVNTKIYWPNTIALDYTTNRVYFADSKLDYIDFVNYDGSSRTQVLASPKFVQHPHAMAIFEDMIYYSDRRLQRLQFYPKYPNGTSTDYPSHTFSKALGVVAIHPVLQPSVPKNPCKDNPCSHICLLSKNEAFTCLCPMGHSLDHNQKCVPDTKPFLLLVQKTNIFGISLEKSANGTPELAGIVPISGLSNAYDVDMNPSLNELFHLEHATSARLIAATIVSDSRIYRVDLNSSNKTQMLPSQYQATILTNDHSPAAVSQPVAIAVDSDKGLLFWLDQGSGSSSHKVARADMDGKNALVVVNNDLSDLDHLTLDTTNQRVYFTEAKAGRITSVSYDGQDKHYILNDAGKQPRGIAFSGNRVFYSDSAFDKIEVAEIVGDGQAPEFSDFRTNIEQLINIKTIHPGTNAVAHPCHTNNGNCEHLCIPKAFSQFSCMCGSGYTLDGSTKCRLYDESFLVVATKSRITGIGIDNQGHQKGVAVESIGGTAITSVDFDFESKSIFYADAGGPNKGIVRMTIGDVESKVIVKNTFGGFTIRSLAVDWVNYNLYFINADSDRTHIEVCHLNGDNRKILLTTKTETPTSIAVDPTSRYIYWADQGQKPSIQRANLDGSHKTVIVHEDLKEPTDLVVDPNNHMVYWTDAGMDGIYRVRPDGGTPELVRSDVAEATGIALLGQYMFWTDRRLEKVFSASNRPNQTLLLSPTTVLGNLVDLSDITAFDQLTQPKVSSPCHITDNLRKPPCPQLCFAMPNSPTPTCACSRGVLKGRTCEEPDTFMMFIDGDRIVDATIHFDVDVNLRRIYFVSETPTGANISWFAMNAPDRPRELLNPERLSKSPVLQATTRHISDMKLDWLTQKLYWTTGRSGKIFAMDVQGEHIATIASGDWTYALALDACSGLLFWSDSGYKVSGGAYEPRIERSNTAGGERIVIVNTDISLPAAITVDFREQRIYWADVNRLNIESCDYDGKNRRVVGVGYRAKSLDIWDNWLYLSDPLANGIFRIDKYTGNGYESVVSDRRLPGTIRIYASEADIRTRNQWCNAHTTELCKKDNGGCDQLCNVVASDVGVAATQVRCSCNDTYQLVQQPGEDYATQCVPIDATRQATCEGPYNFQCGGDGKCIALDKTCDGHPDCADGSDETPNYCFTRFCPENYFLCVNRRCIVEASRCNHINDCGDGSDELDCVPPGGIPTSVVTGQMGVSPPGSPSSAGATICPKGSFACANGHCINETKVCDGHNDCHDEQVSDESATTCPGLPIDCRGVRVKCPNTNICIQPADLCDGYDDCGDKSDEQSLFCMNQQCSQHYVRCPSGRCIPETWQCDGDNDCGEGAWDETHTNCTDAQGKRICVGEYLFQCDNGKCISRAFICDGEDDCGDGSDESQVHNCGNRTCTDQEFHCKSNARLAQPKYECIPKAWLCDGDVTCAGGEDESEALCGVTKKECNKGEFRCQNKHCIHHSWECDGDNDCLDGSDEHANCTYSACHPEFWQCSNHKCIPTSWRCDGNDDCDDGSDERSCAANETHVAGGSSSSSALDGHVCPNGQFACLSGECIDNAKVCDRVYDCQDRSDESPQCFINECELADRPLCEQKCVDMLIGYRCECQEGFAVDKEDMKSCHDINECDEGTAQCSQICENKIGTYKCSCADGFTLSSDEKTCKANNPEPTPYILLANKHYIRRISLDGEKYELVARGFDNVVSMDVDMIDNHIYLLDAGKLRIYRIGIDRLDTAPISEYQSIIRHNVFGIEGLAVDWVGRKLYMLNRQDRSLRVCELDGRYCRTLIRDRIQQPKAIVVHPKKGHLYFTEWSLSPYIGRVALDGSPPVGSSDPIVKLAEHDLGWPNALAIDFYSDRLFWGDAHLNEIGYMDLDGGRRHHIPAKRTSHVASMTVFDDFLYWSDWNLRQVIRAHKWTGKNETVLATTLQLPNDLRIVHPLKQPTDWPNPCGDDNFGCTHLCLIAEGGEKATCACPDQFILMDDGKSCDANCTSRQFACGGTDAKCISKLWYCDGEKDCADGDDEPGPDICGPRICPVGEFQCANHNCTRPFQLCDGQDDCGDKSDEQDCDKPCDPWMFKCSASGKCIPKRFTCDGDDDCGDRSDEAEAVCKNPERNCTAEEFRCGNHKCIPKAWKCDNDDDCGDGSDEPSDCSTIECPRGWNRCSSSYRCVPEWAFCNGQDDCRDGSDEVVSRCPLCDEVGDFRCATTGKCIPRRWMCDSENDCGDNSDETDHECGGTSRPCSESEFRCNDGRCIPQVKVCDGTIQCSDGLDESMCHLRKCTDGMRQCDDGTCISEHKWCDRRRDCANASDEIRCEDYPNRRQCSQFEFECSNSVCIPRKFMCDGDNDCGDNSDETNEQCKSAQCDPPLRFRCAHSRLCLNILQLCNGANDCGENDYSDEHLSMCSSFSEYGDCSTDQFKCANGKCLNASLACDRNNDCGDASDEIGCGLISLNIIFVYVYFSAKHNGKTCHSHSDNGGCKHLCTDVEGGYYCHCRDGFQPDPSNPFDCIDIDECQGNNTCTQICLNTKGSYLCRCTDDYENNVVVGAMTGKDCRAKGDPAQIIIAADNQLVQVSLVGTNGGGSTINRNGAAFTQQQESDIGGVEFDPRRELMYWIDENERKIYRSALAKGNQSHAGQPLAVDFDALGVSPIAIAIDYLTGNLFVTTVAKNDNEIAAVAAGRRRKRMSEPHQPDTGAVYLVASDGRYVKKIIAGELQMPTAIVTLPQLGRICFADAGRVAKIECADMDGNMRTTIVNQLIYSPTSMAVDEGKDNRIFWADPKYHKVESCLQDGSKRTTIVFDHRTPWAIDVFENHLYWASKDSHSLYVQDKFGRGRVYVLASALADVHSVRVQQRYARDMVRLEGACQKAACSHLCVELPRKAFRCMCPDNVTQLSDGSCAAAKIDEMPLPKQCACQNGGRCLPNGNCECGTTLEGEFCQRGSSVSSVFIGKLGGSGFFALLFMLAFLACLGVIAMLAVSMYKRRLLLFKKNEAADNSAVTFRGNVISFSNPVLEQKHSSDPQPIEYNMSQLSQPTSTAGSTTTTTFSNPVYELESSVGDDEDTPSTSRFSSTRASTASTSPAKSEPVDGGTLGRPELSSNVIAPRSDILPPPPRPTIPPRRGGTPASTANTAAVTSPTGSEDKTNLMFDQVSDV</sequence>
<feature type="disulfide bond" evidence="19">
    <location>
        <begin position="3882"/>
        <end position="3894"/>
    </location>
</feature>
<feature type="repeat" description="LDL-receptor class B" evidence="20">
    <location>
        <begin position="1587"/>
        <end position="1630"/>
    </location>
</feature>
<dbReference type="PRINTS" id="PR00261">
    <property type="entry name" value="LDLRECEPTOR"/>
</dbReference>
<feature type="disulfide bond" evidence="19">
    <location>
        <begin position="2871"/>
        <end position="2889"/>
    </location>
</feature>
<feature type="repeat" description="LDL-receptor class B" evidence="20">
    <location>
        <begin position="2199"/>
        <end position="2243"/>
    </location>
</feature>
<evidence type="ECO:0000256" key="7">
    <source>
        <dbReference type="ARBA" id="ARBA00022723"/>
    </source>
</evidence>
<dbReference type="InterPro" id="IPR009030">
    <property type="entry name" value="Growth_fac_rcpt_cys_sf"/>
</dbReference>
<dbReference type="Gene3D" id="2.10.25.10">
    <property type="entry name" value="Laminin"/>
    <property type="match status" value="8"/>
</dbReference>
<evidence type="ECO:0000256" key="21">
    <source>
        <dbReference type="SAM" id="MobiDB-lite"/>
    </source>
</evidence>
<keyword evidence="9" id="KW-0677">Repeat</keyword>
<feature type="disulfide bond" evidence="19">
    <location>
        <begin position="3921"/>
        <end position="3933"/>
    </location>
</feature>
<dbReference type="EMBL" id="JAKKPZ010000001">
    <property type="protein sequence ID" value="KAI1728970.1"/>
    <property type="molecule type" value="Genomic_DNA"/>
</dbReference>
<dbReference type="SMART" id="SM00135">
    <property type="entry name" value="LY"/>
    <property type="match status" value="33"/>
</dbReference>
<evidence type="ECO:0000256" key="6">
    <source>
        <dbReference type="ARBA" id="ARBA00022692"/>
    </source>
</evidence>
<feature type="domain" description="EGF-like" evidence="24">
    <location>
        <begin position="4550"/>
        <end position="4580"/>
    </location>
</feature>
<dbReference type="Proteomes" id="UP001201812">
    <property type="component" value="Unassembled WGS sequence"/>
</dbReference>
<feature type="disulfide bond" evidence="19">
    <location>
        <begin position="114"/>
        <end position="129"/>
    </location>
</feature>
<dbReference type="FunFam" id="4.10.400.10:FF:000147">
    <property type="entry name" value="Low-density lipoprotein receptor-related protein 2"/>
    <property type="match status" value="1"/>
</dbReference>
<dbReference type="CDD" id="cd00112">
    <property type="entry name" value="LDLa"/>
    <property type="match status" value="29"/>
</dbReference>
<feature type="disulfide bond" evidence="19">
    <location>
        <begin position="2818"/>
        <end position="2833"/>
    </location>
</feature>
<dbReference type="FunFam" id="4.10.400.10:FF:000011">
    <property type="entry name" value="Low-density lipoprotein receptor-related protein 1"/>
    <property type="match status" value="1"/>
</dbReference>
<evidence type="ECO:0000256" key="16">
    <source>
        <dbReference type="ARBA" id="ARBA00023180"/>
    </source>
</evidence>
<dbReference type="FunFam" id="4.10.400.10:FF:000001">
    <property type="entry name" value="Low-density lipoprotein receptor-related protein 1"/>
    <property type="match status" value="1"/>
</dbReference>
<dbReference type="SUPFAM" id="SSF57424">
    <property type="entry name" value="LDL receptor-like module"/>
    <property type="match status" value="30"/>
</dbReference>
<feature type="disulfide bond" evidence="19">
    <location>
        <begin position="3131"/>
        <end position="3143"/>
    </location>
</feature>
<feature type="compositionally biased region" description="Low complexity" evidence="21">
    <location>
        <begin position="4705"/>
        <end position="4723"/>
    </location>
</feature>
<evidence type="ECO:0000256" key="12">
    <source>
        <dbReference type="ARBA" id="ARBA00023136"/>
    </source>
</evidence>
<gene>
    <name evidence="25" type="ORF">DdX_01184</name>
</gene>
<feature type="disulfide bond" evidence="19">
    <location>
        <begin position="3694"/>
        <end position="3709"/>
    </location>
</feature>
<keyword evidence="25" id="KW-0449">Lipoprotein</keyword>
<evidence type="ECO:0000256" key="17">
    <source>
        <dbReference type="ARBA" id="ARBA00037878"/>
    </source>
</evidence>
<feature type="repeat" description="LDL-receptor class B" evidence="20">
    <location>
        <begin position="1631"/>
        <end position="1674"/>
    </location>
</feature>
<dbReference type="SUPFAM" id="SSF57196">
    <property type="entry name" value="EGF/Laminin"/>
    <property type="match status" value="2"/>
</dbReference>
<evidence type="ECO:0000256" key="3">
    <source>
        <dbReference type="ARBA" id="ARBA00022536"/>
    </source>
</evidence>
<dbReference type="FunFam" id="4.10.400.10:FF:000190">
    <property type="entry name" value="Low-density lipoprotein receptor-related protein"/>
    <property type="match status" value="1"/>
</dbReference>
<keyword evidence="7" id="KW-0479">Metal-binding</keyword>
<comment type="caution">
    <text evidence="18">Lacks conserved residue(s) required for the propagation of feature annotation.</text>
</comment>
<dbReference type="GO" id="GO:0006898">
    <property type="term" value="P:receptor-mediated endocytosis"/>
    <property type="evidence" value="ECO:0007669"/>
    <property type="project" value="UniProtKB-ARBA"/>
</dbReference>
<feature type="disulfide bond" evidence="19">
    <location>
        <begin position="3971"/>
        <end position="3989"/>
    </location>
</feature>
<organism evidence="25 26">
    <name type="scientific">Ditylenchus destructor</name>
    <dbReference type="NCBI Taxonomy" id="166010"/>
    <lineage>
        <taxon>Eukaryota</taxon>
        <taxon>Metazoa</taxon>
        <taxon>Ecdysozoa</taxon>
        <taxon>Nematoda</taxon>
        <taxon>Chromadorea</taxon>
        <taxon>Rhabditida</taxon>
        <taxon>Tylenchina</taxon>
        <taxon>Tylenchomorpha</taxon>
        <taxon>Sphaerularioidea</taxon>
        <taxon>Anguinidae</taxon>
        <taxon>Anguininae</taxon>
        <taxon>Ditylenchus</taxon>
    </lineage>
</organism>
<feature type="disulfide bond" evidence="19">
    <location>
        <begin position="3928"/>
        <end position="3946"/>
    </location>
</feature>
<feature type="disulfide bond" evidence="19">
    <location>
        <begin position="3091"/>
        <end position="3103"/>
    </location>
</feature>
<feature type="disulfide bond" evidence="19">
    <location>
        <begin position="3682"/>
        <end position="3700"/>
    </location>
</feature>
<evidence type="ECO:0000256" key="20">
    <source>
        <dbReference type="PROSITE-ProRule" id="PRU00461"/>
    </source>
</evidence>
<evidence type="ECO:0000256" key="5">
    <source>
        <dbReference type="ARBA" id="ARBA00022583"/>
    </source>
</evidence>
<evidence type="ECO:0000256" key="19">
    <source>
        <dbReference type="PROSITE-ProRule" id="PRU00124"/>
    </source>
</evidence>
<dbReference type="FunFam" id="2.120.10.30:FF:000241">
    <property type="entry name" value="Low-density lipoprotein receptor-related protein 6"/>
    <property type="match status" value="4"/>
</dbReference>
<evidence type="ECO:0000313" key="25">
    <source>
        <dbReference type="EMBL" id="KAI1728970.1"/>
    </source>
</evidence>
<feature type="disulfide bond" evidence="19">
    <location>
        <begin position="3764"/>
        <end position="3782"/>
    </location>
</feature>
<dbReference type="GO" id="GO:0016324">
    <property type="term" value="C:apical plasma membrane"/>
    <property type="evidence" value="ECO:0007669"/>
    <property type="project" value="TreeGrafter"/>
</dbReference>
<feature type="disulfide bond" evidence="19">
    <location>
        <begin position="3098"/>
        <end position="3116"/>
    </location>
</feature>
<evidence type="ECO:0000256" key="14">
    <source>
        <dbReference type="ARBA" id="ARBA00023170"/>
    </source>
</evidence>
<evidence type="ECO:0000256" key="4">
    <source>
        <dbReference type="ARBA" id="ARBA00022553"/>
    </source>
</evidence>
<feature type="signal peptide" evidence="23">
    <location>
        <begin position="1"/>
        <end position="33"/>
    </location>
</feature>
<dbReference type="FunFam" id="4.10.400.10:FF:000005">
    <property type="entry name" value="low-density lipoprotein receptor-related protein 1B"/>
    <property type="match status" value="3"/>
</dbReference>
<dbReference type="InterPro" id="IPR000033">
    <property type="entry name" value="LDLR_classB_rpt"/>
</dbReference>
<feature type="disulfide bond" evidence="19">
    <location>
        <begin position="1301"/>
        <end position="1316"/>
    </location>
</feature>
<evidence type="ECO:0000259" key="24">
    <source>
        <dbReference type="PROSITE" id="PS50026"/>
    </source>
</evidence>
<feature type="disulfide bond" evidence="19">
    <location>
        <begin position="102"/>
        <end position="120"/>
    </location>
</feature>
<evidence type="ECO:0000313" key="26">
    <source>
        <dbReference type="Proteomes" id="UP001201812"/>
    </source>
</evidence>
<keyword evidence="12 22" id="KW-0472">Membrane</keyword>
<feature type="repeat" description="LDL-receptor class B" evidence="20">
    <location>
        <begin position="2244"/>
        <end position="2287"/>
    </location>
</feature>
<feature type="repeat" description="LDL-receptor class B" evidence="20">
    <location>
        <begin position="528"/>
        <end position="570"/>
    </location>
</feature>
<dbReference type="FunFam" id="2.10.25.10:FF:000009">
    <property type="entry name" value="Low-density lipoprotein receptor isoform 1"/>
    <property type="match status" value="2"/>
</dbReference>
<feature type="repeat" description="LDL-receptor class B" evidence="20">
    <location>
        <begin position="2548"/>
        <end position="2598"/>
    </location>
</feature>
<dbReference type="PROSITE" id="PS51120">
    <property type="entry name" value="LDLRB"/>
    <property type="match status" value="10"/>
</dbReference>
<keyword evidence="26" id="KW-1185">Reference proteome</keyword>
<dbReference type="InterPro" id="IPR056588">
    <property type="entry name" value="EGF_LRP2"/>
</dbReference>
<feature type="disulfide bond" evidence="19">
    <location>
        <begin position="1206"/>
        <end position="1224"/>
    </location>
</feature>
<keyword evidence="3 18" id="KW-0245">EGF-like domain</keyword>
<evidence type="ECO:0000256" key="13">
    <source>
        <dbReference type="ARBA" id="ARBA00023157"/>
    </source>
</evidence>
<comment type="similarity">
    <text evidence="2">Belongs to the LDLR family.</text>
</comment>
<feature type="disulfide bond" evidence="19">
    <location>
        <begin position="267"/>
        <end position="279"/>
    </location>
</feature>
<dbReference type="FunFam" id="2.120.10.30:FF:000035">
    <property type="entry name" value="Low-density lipoprotein receptor-related protein 2"/>
    <property type="match status" value="1"/>
</dbReference>
<feature type="disulfide bond" evidence="19">
    <location>
        <begin position="2958"/>
        <end position="2976"/>
    </location>
</feature>
<dbReference type="PROSITE" id="PS01187">
    <property type="entry name" value="EGF_CA"/>
    <property type="match status" value="3"/>
</dbReference>
<dbReference type="InterPro" id="IPR001881">
    <property type="entry name" value="EGF-like_Ca-bd_dom"/>
</dbReference>
<feature type="disulfide bond" evidence="19">
    <location>
        <begin position="3889"/>
        <end position="3907"/>
    </location>
</feature>
<evidence type="ECO:0000256" key="11">
    <source>
        <dbReference type="ARBA" id="ARBA00022989"/>
    </source>
</evidence>
<dbReference type="SMART" id="SM00181">
    <property type="entry name" value="EGF"/>
    <property type="match status" value="19"/>
</dbReference>
<evidence type="ECO:0000256" key="9">
    <source>
        <dbReference type="ARBA" id="ARBA00022737"/>
    </source>
</evidence>
<dbReference type="InterPro" id="IPR018097">
    <property type="entry name" value="EGF_Ca-bd_CS"/>
</dbReference>
<feature type="disulfide bond" evidence="19">
    <location>
        <begin position="3757"/>
        <end position="3769"/>
    </location>
</feature>
<keyword evidence="10" id="KW-0106">Calcium</keyword>
<dbReference type="PANTHER" id="PTHR22722:SF14">
    <property type="entry name" value="MEGALIN, ISOFORM A"/>
    <property type="match status" value="1"/>
</dbReference>
<feature type="disulfide bond" evidence="19">
    <location>
        <begin position="3194"/>
        <end position="3212"/>
    </location>
</feature>
<dbReference type="PROSITE" id="PS01186">
    <property type="entry name" value="EGF_2"/>
    <property type="match status" value="1"/>
</dbReference>
<feature type="disulfide bond" evidence="19">
    <location>
        <begin position="1240"/>
        <end position="1252"/>
    </location>
</feature>
<dbReference type="GO" id="GO:0042562">
    <property type="term" value="F:hormone binding"/>
    <property type="evidence" value="ECO:0007669"/>
    <property type="project" value="TreeGrafter"/>
</dbReference>
<dbReference type="PROSITE" id="PS00010">
    <property type="entry name" value="ASX_HYDROXYL"/>
    <property type="match status" value="1"/>
</dbReference>
<feature type="repeat" description="LDL-receptor class B" evidence="20">
    <location>
        <begin position="1675"/>
        <end position="1719"/>
    </location>
</feature>
<feature type="disulfide bond" evidence="19">
    <location>
        <begin position="3675"/>
        <end position="3687"/>
    </location>
</feature>
<dbReference type="PROSITE" id="PS00022">
    <property type="entry name" value="EGF_1"/>
    <property type="match status" value="1"/>
</dbReference>
<dbReference type="FunFam" id="4.10.400.10:FF:000180">
    <property type="entry name" value="Low-density lipoprotein receptor-related protein"/>
    <property type="match status" value="1"/>
</dbReference>
<dbReference type="FunFam" id="4.10.400.10:FF:000002">
    <property type="entry name" value="Low-density lipoprotein receptor-related protein 1"/>
    <property type="match status" value="2"/>
</dbReference>
<feature type="repeat" description="LDL-receptor class B" evidence="20">
    <location>
        <begin position="612"/>
        <end position="656"/>
    </location>
</feature>
<dbReference type="FunFam" id="4.10.400.10:FF:000287">
    <property type="entry name" value="Low-density lipoprotein receptor-related protein"/>
    <property type="match status" value="1"/>
</dbReference>
<feature type="chain" id="PRO_5041978221" evidence="23">
    <location>
        <begin position="34"/>
        <end position="4795"/>
    </location>
</feature>
<keyword evidence="16" id="KW-0325">Glycoprotein</keyword>
<feature type="disulfide bond" evidence="19">
    <location>
        <begin position="2799"/>
        <end position="2811"/>
    </location>
</feature>
<feature type="compositionally biased region" description="Polar residues" evidence="21">
    <location>
        <begin position="4767"/>
        <end position="4780"/>
    </location>
</feature>
<feature type="disulfide bond" evidence="19">
    <location>
        <begin position="2806"/>
        <end position="2824"/>
    </location>
</feature>
<accession>A0AAD4NHQ6</accession>
<feature type="disulfide bond" evidence="19">
    <location>
        <begin position="1247"/>
        <end position="1265"/>
    </location>
</feature>